<dbReference type="InterPro" id="IPR001610">
    <property type="entry name" value="PAC"/>
</dbReference>
<dbReference type="SUPFAM" id="SSF55785">
    <property type="entry name" value="PYP-like sensor domain (PAS domain)"/>
    <property type="match status" value="4"/>
</dbReference>
<name>A0A5C4LBT0_9HYPH</name>
<keyword evidence="4" id="KW-0808">Transferase</keyword>
<dbReference type="InterPro" id="IPR001789">
    <property type="entry name" value="Sig_transdc_resp-reg_receiver"/>
</dbReference>
<evidence type="ECO:0000259" key="8">
    <source>
        <dbReference type="PROSITE" id="PS50109"/>
    </source>
</evidence>
<dbReference type="InterPro" id="IPR000014">
    <property type="entry name" value="PAS"/>
</dbReference>
<dbReference type="Gene3D" id="3.30.565.10">
    <property type="entry name" value="Histidine kinase-like ATPase, C-terminal domain"/>
    <property type="match status" value="1"/>
</dbReference>
<dbReference type="InterPro" id="IPR003018">
    <property type="entry name" value="GAF"/>
</dbReference>
<dbReference type="PROSITE" id="PS50113">
    <property type="entry name" value="PAC"/>
    <property type="match status" value="1"/>
</dbReference>
<dbReference type="CDD" id="cd00082">
    <property type="entry name" value="HisKA"/>
    <property type="match status" value="1"/>
</dbReference>
<dbReference type="Gene3D" id="3.40.50.2300">
    <property type="match status" value="1"/>
</dbReference>
<dbReference type="InterPro" id="IPR013655">
    <property type="entry name" value="PAS_fold_3"/>
</dbReference>
<dbReference type="InterPro" id="IPR005467">
    <property type="entry name" value="His_kinase_dom"/>
</dbReference>
<dbReference type="InterPro" id="IPR004358">
    <property type="entry name" value="Sig_transdc_His_kin-like_C"/>
</dbReference>
<proteinExistence type="predicted"/>
<dbReference type="CDD" id="cd00130">
    <property type="entry name" value="PAS"/>
    <property type="match status" value="4"/>
</dbReference>
<evidence type="ECO:0000256" key="5">
    <source>
        <dbReference type="ARBA" id="ARBA00022777"/>
    </source>
</evidence>
<dbReference type="OrthoDB" id="9796100at2"/>
<dbReference type="Pfam" id="PF08447">
    <property type="entry name" value="PAS_3"/>
    <property type="match status" value="2"/>
</dbReference>
<feature type="domain" description="PAS" evidence="10">
    <location>
        <begin position="600"/>
        <end position="657"/>
    </location>
</feature>
<evidence type="ECO:0000256" key="4">
    <source>
        <dbReference type="ARBA" id="ARBA00022679"/>
    </source>
</evidence>
<dbReference type="InterPro" id="IPR029016">
    <property type="entry name" value="GAF-like_dom_sf"/>
</dbReference>
<dbReference type="SMART" id="SM00448">
    <property type="entry name" value="REC"/>
    <property type="match status" value="1"/>
</dbReference>
<organism evidence="12 13">
    <name type="scientific">Methylobacterium terricola</name>
    <dbReference type="NCBI Taxonomy" id="2583531"/>
    <lineage>
        <taxon>Bacteria</taxon>
        <taxon>Pseudomonadati</taxon>
        <taxon>Pseudomonadota</taxon>
        <taxon>Alphaproteobacteria</taxon>
        <taxon>Hyphomicrobiales</taxon>
        <taxon>Methylobacteriaceae</taxon>
        <taxon>Methylobacterium</taxon>
    </lineage>
</organism>
<accession>A0A5C4LBT0</accession>
<evidence type="ECO:0000313" key="13">
    <source>
        <dbReference type="Proteomes" id="UP000305267"/>
    </source>
</evidence>
<dbReference type="PROSITE" id="PS50110">
    <property type="entry name" value="RESPONSE_REGULATORY"/>
    <property type="match status" value="1"/>
</dbReference>
<dbReference type="InterPro" id="IPR036097">
    <property type="entry name" value="HisK_dim/P_sf"/>
</dbReference>
<evidence type="ECO:0000259" key="9">
    <source>
        <dbReference type="PROSITE" id="PS50110"/>
    </source>
</evidence>
<evidence type="ECO:0000256" key="2">
    <source>
        <dbReference type="ARBA" id="ARBA00012438"/>
    </source>
</evidence>
<dbReference type="SUPFAM" id="SSF52172">
    <property type="entry name" value="CheY-like"/>
    <property type="match status" value="1"/>
</dbReference>
<dbReference type="SMART" id="SM00065">
    <property type="entry name" value="GAF"/>
    <property type="match status" value="1"/>
</dbReference>
<dbReference type="SUPFAM" id="SSF55874">
    <property type="entry name" value="ATPase domain of HSP90 chaperone/DNA topoisomerase II/histidine kinase"/>
    <property type="match status" value="1"/>
</dbReference>
<reference evidence="12 13" key="1">
    <citation type="submission" date="2019-06" db="EMBL/GenBank/DDBJ databases">
        <title>Genome of Methylobacterium sp. 17Sr1-39.</title>
        <authorList>
            <person name="Seo T."/>
        </authorList>
    </citation>
    <scope>NUCLEOTIDE SEQUENCE [LARGE SCALE GENOMIC DNA]</scope>
    <source>
        <strain evidence="12 13">17Sr1-39</strain>
    </source>
</reference>
<dbReference type="Pfam" id="PF08448">
    <property type="entry name" value="PAS_4"/>
    <property type="match status" value="1"/>
</dbReference>
<dbReference type="SUPFAM" id="SSF47384">
    <property type="entry name" value="Homodimeric domain of signal transducing histidine kinase"/>
    <property type="match status" value="1"/>
</dbReference>
<dbReference type="PRINTS" id="PR00344">
    <property type="entry name" value="BCTRLSENSOR"/>
</dbReference>
<dbReference type="Pfam" id="PF00512">
    <property type="entry name" value="HisKA"/>
    <property type="match status" value="1"/>
</dbReference>
<keyword evidence="5" id="KW-0418">Kinase</keyword>
<keyword evidence="13" id="KW-1185">Reference proteome</keyword>
<dbReference type="Pfam" id="PF01590">
    <property type="entry name" value="GAF"/>
    <property type="match status" value="1"/>
</dbReference>
<dbReference type="SMART" id="SM00091">
    <property type="entry name" value="PAS"/>
    <property type="match status" value="4"/>
</dbReference>
<dbReference type="Gene3D" id="3.30.450.20">
    <property type="entry name" value="PAS domain"/>
    <property type="match status" value="5"/>
</dbReference>
<evidence type="ECO:0000259" key="10">
    <source>
        <dbReference type="PROSITE" id="PS50112"/>
    </source>
</evidence>
<feature type="domain" description="PAC" evidence="11">
    <location>
        <begin position="256"/>
        <end position="309"/>
    </location>
</feature>
<keyword evidence="3 6" id="KW-0597">Phosphoprotein</keyword>
<dbReference type="PROSITE" id="PS50109">
    <property type="entry name" value="HIS_KIN"/>
    <property type="match status" value="1"/>
</dbReference>
<dbReference type="InterPro" id="IPR011006">
    <property type="entry name" value="CheY-like_superfamily"/>
</dbReference>
<feature type="domain" description="PAS" evidence="10">
    <location>
        <begin position="761"/>
        <end position="810"/>
    </location>
</feature>
<evidence type="ECO:0000256" key="3">
    <source>
        <dbReference type="ARBA" id="ARBA00022553"/>
    </source>
</evidence>
<feature type="domain" description="Histidine kinase" evidence="8">
    <location>
        <begin position="879"/>
        <end position="1100"/>
    </location>
</feature>
<dbReference type="SUPFAM" id="SSF55781">
    <property type="entry name" value="GAF domain-like"/>
    <property type="match status" value="1"/>
</dbReference>
<protein>
    <recommendedName>
        <fullName evidence="2">histidine kinase</fullName>
        <ecNumber evidence="2">2.7.13.3</ecNumber>
    </recommendedName>
</protein>
<dbReference type="InterPro" id="IPR035965">
    <property type="entry name" value="PAS-like_dom_sf"/>
</dbReference>
<evidence type="ECO:0000313" key="12">
    <source>
        <dbReference type="EMBL" id="TNC08761.1"/>
    </source>
</evidence>
<comment type="catalytic activity">
    <reaction evidence="1">
        <text>ATP + protein L-histidine = ADP + protein N-phospho-L-histidine.</text>
        <dbReference type="EC" id="2.7.13.3"/>
    </reaction>
</comment>
<keyword evidence="7" id="KW-0175">Coiled coil</keyword>
<dbReference type="EC" id="2.7.13.3" evidence="2"/>
<dbReference type="RefSeq" id="WP_139039119.1">
    <property type="nucleotide sequence ID" value="NZ_VDDA01000021.1"/>
</dbReference>
<dbReference type="SMART" id="SM00387">
    <property type="entry name" value="HATPase_c"/>
    <property type="match status" value="1"/>
</dbReference>
<dbReference type="InterPro" id="IPR003594">
    <property type="entry name" value="HATPase_dom"/>
</dbReference>
<dbReference type="EMBL" id="VDDA01000021">
    <property type="protein sequence ID" value="TNC08761.1"/>
    <property type="molecule type" value="Genomic_DNA"/>
</dbReference>
<dbReference type="PANTHER" id="PTHR43065">
    <property type="entry name" value="SENSOR HISTIDINE KINASE"/>
    <property type="match status" value="1"/>
</dbReference>
<dbReference type="Gene3D" id="3.30.450.40">
    <property type="match status" value="1"/>
</dbReference>
<gene>
    <name evidence="12" type="ORF">FF100_28390</name>
</gene>
<feature type="modified residue" description="4-aspartylphosphate" evidence="6">
    <location>
        <position position="1173"/>
    </location>
</feature>
<feature type="domain" description="Response regulatory" evidence="9">
    <location>
        <begin position="1122"/>
        <end position="1235"/>
    </location>
</feature>
<dbReference type="SMART" id="SM00086">
    <property type="entry name" value="PAC"/>
    <property type="match status" value="3"/>
</dbReference>
<dbReference type="InterPro" id="IPR000700">
    <property type="entry name" value="PAS-assoc_C"/>
</dbReference>
<evidence type="ECO:0000256" key="6">
    <source>
        <dbReference type="PROSITE-ProRule" id="PRU00169"/>
    </source>
</evidence>
<dbReference type="InterPro" id="IPR013656">
    <property type="entry name" value="PAS_4"/>
</dbReference>
<dbReference type="Pfam" id="PF13188">
    <property type="entry name" value="PAS_8"/>
    <property type="match status" value="1"/>
</dbReference>
<dbReference type="PROSITE" id="PS50112">
    <property type="entry name" value="PAS"/>
    <property type="match status" value="2"/>
</dbReference>
<dbReference type="AlphaFoldDB" id="A0A5C4LBT0"/>
<dbReference type="Proteomes" id="UP000305267">
    <property type="component" value="Unassembled WGS sequence"/>
</dbReference>
<evidence type="ECO:0000256" key="7">
    <source>
        <dbReference type="SAM" id="Coils"/>
    </source>
</evidence>
<evidence type="ECO:0000256" key="1">
    <source>
        <dbReference type="ARBA" id="ARBA00000085"/>
    </source>
</evidence>
<feature type="coiled-coil region" evidence="7">
    <location>
        <begin position="712"/>
        <end position="743"/>
    </location>
</feature>
<dbReference type="SMART" id="SM00388">
    <property type="entry name" value="HisKA"/>
    <property type="match status" value="1"/>
</dbReference>
<dbReference type="GO" id="GO:0000155">
    <property type="term" value="F:phosphorelay sensor kinase activity"/>
    <property type="evidence" value="ECO:0007669"/>
    <property type="project" value="InterPro"/>
</dbReference>
<dbReference type="InterPro" id="IPR003661">
    <property type="entry name" value="HisK_dim/P_dom"/>
</dbReference>
<dbReference type="PANTHER" id="PTHR43065:SF49">
    <property type="entry name" value="HISTIDINE KINASE"/>
    <property type="match status" value="1"/>
</dbReference>
<dbReference type="NCBIfam" id="TIGR00229">
    <property type="entry name" value="sensory_box"/>
    <property type="match status" value="2"/>
</dbReference>
<comment type="caution">
    <text evidence="12">The sequence shown here is derived from an EMBL/GenBank/DDBJ whole genome shotgun (WGS) entry which is preliminary data.</text>
</comment>
<dbReference type="Pfam" id="PF02518">
    <property type="entry name" value="HATPase_c"/>
    <property type="match status" value="1"/>
</dbReference>
<dbReference type="Pfam" id="PF00072">
    <property type="entry name" value="Response_reg"/>
    <property type="match status" value="1"/>
</dbReference>
<evidence type="ECO:0000259" key="11">
    <source>
        <dbReference type="PROSITE" id="PS50113"/>
    </source>
</evidence>
<sequence length="1249" mass="135815">MSVPSTFLREFDWSSTPLGPRAAWSPALTTIYEMMLASPFAMCAGWGSELTLLYNDAYMDFLAGRHPAALGQPIKAVWHDIWTDIAPLIDQALAGKEVKITDLHLVMTRKGYEENTYWTFAYSPLRDGATVAGFLDIAIETTESVLAGQRRDTAEIALRQQNSTLKQEVAAGTAARDLFAVLIEHLPVGVSLLDANGQILVANPTFRTFLPGEPLPSRMREGTGVERWLAYDAHGQRLPPNQYPGARALRGELVMPGVEFRFQPEHGPEIWTAVSGVPLKDASTGQVSNAIVVLQDIDAQKRALEVAHANAERLQNALAAGAIIGTWFWDLPSDRFTVDEAFATAFGLDPALGRDGIPLAQIVATVHPDDQAGLAEAINEVIARGGPYAHQYRVRRRDGRYYWLEANGHVEHGPNGTPLRFPGVLLDIGVRRLDAALAVLSERLRTLETPQAMALAAAETVGMTLGLSRAAYGEVDAKARKVILAQDWLASGQQSAAGEHTFAAYGTYIQALKRGADVAIEDVTTDPRTAAQALNFQHLDIRALANLPLMEQGHLKVIFCLHASQPHAWTSDELAFARRVMERTEVEIARRSADAEVLDGAERLRLVIEGASDHAILTTDPHGIITSWSAGAQAIFGWSADEIVGQPARVIFTPEDQAAGAPTRELATAREHGCANDERWHATKSGGRVFMNGSVRPLPPDPQGRERGFMKIARDETERRRAHAELQELNATLEQRVAERTADRNSLWQLSSDLMLRCTFQGVMTAVNPAWTEVLGWREDELLGRTIFEFIHPDDVAHTIEGAQASSEGHAYSRFENRYRCKDDSYRWISWSTSPADGLINAVGRDATADKEQAQALEITAEALRQSQKMEAVGQLTGGVAHDFNNLLTIIRSSVDFLRRPQLPDDRKARYLDAVSDTVDRAAKLTGQLLAFARRQSLRPEVFDVGARLRGVGDMLDTVTGARVQVTIEAPDEPCFIHADVSQFETALINMAVNARDAMDGEGHLILRLACGAHLPPIRGHAGSASSFAAVSVIDTGSGIAPDQLGRIFEPFFTTKEVGKGTGLGLSQVFGFAKQSGGDVDVASVSGQGTTFTLYLPEVAAPAQVKETDADTPPAPVATGQRVLVVEDNVEVGRFCTQILDDLGYATDWATTGEEALLKLGHDGAGFDAVFSDVVMPGMGGITLAETLRDRLPGLPVVLTSGYSHILAQQADHGFELLHKPYSAEQLARVLQRVMQPAVHLFGRAVSSR</sequence>
<dbReference type="InterPro" id="IPR036890">
    <property type="entry name" value="HATPase_C_sf"/>
</dbReference>
<dbReference type="Gene3D" id="1.10.287.130">
    <property type="match status" value="1"/>
</dbReference>